<organism evidence="1 2">
    <name type="scientific">Aminobacter aminovorans</name>
    <name type="common">Chelatobacter heintzii</name>
    <dbReference type="NCBI Taxonomy" id="83263"/>
    <lineage>
        <taxon>Bacteria</taxon>
        <taxon>Pseudomonadati</taxon>
        <taxon>Pseudomonadota</taxon>
        <taxon>Alphaproteobacteria</taxon>
        <taxon>Hyphomicrobiales</taxon>
        <taxon>Phyllobacteriaceae</taxon>
        <taxon>Aminobacter</taxon>
    </lineage>
</organism>
<accession>A0A380WQS5</accession>
<name>A0A380WQS5_AMIAI</name>
<dbReference type="Proteomes" id="UP000254701">
    <property type="component" value="Unassembled WGS sequence"/>
</dbReference>
<gene>
    <name evidence="1" type="ORF">NCTC10684_04556</name>
</gene>
<proteinExistence type="predicted"/>
<sequence length="38" mass="4425">MLRSIFERDLLPVWRNRLLTEIAPHDSFLLTSQSAINA</sequence>
<dbReference type="EMBL" id="UFSM01000001">
    <property type="protein sequence ID" value="SUU91293.1"/>
    <property type="molecule type" value="Genomic_DNA"/>
</dbReference>
<dbReference type="AlphaFoldDB" id="A0A380WQS5"/>
<evidence type="ECO:0000313" key="2">
    <source>
        <dbReference type="Proteomes" id="UP000254701"/>
    </source>
</evidence>
<protein>
    <submittedName>
        <fullName evidence="1">Uncharacterized protein</fullName>
    </submittedName>
</protein>
<evidence type="ECO:0000313" key="1">
    <source>
        <dbReference type="EMBL" id="SUU91293.1"/>
    </source>
</evidence>
<reference evidence="1 2" key="1">
    <citation type="submission" date="2018-06" db="EMBL/GenBank/DDBJ databases">
        <authorList>
            <consortium name="Pathogen Informatics"/>
            <person name="Doyle S."/>
        </authorList>
    </citation>
    <scope>NUCLEOTIDE SEQUENCE [LARGE SCALE GENOMIC DNA]</scope>
    <source>
        <strain evidence="1 2">NCTC10684</strain>
    </source>
</reference>